<feature type="binding site" evidence="1">
    <location>
        <position position="260"/>
    </location>
    <ligand>
        <name>Zn(2+)</name>
        <dbReference type="ChEBI" id="CHEBI:29105"/>
    </ligand>
</feature>
<dbReference type="Pfam" id="PF05147">
    <property type="entry name" value="LANC_like"/>
    <property type="match status" value="1"/>
</dbReference>
<feature type="binding site" evidence="1">
    <location>
        <position position="327"/>
    </location>
    <ligand>
        <name>Zn(2+)</name>
        <dbReference type="ChEBI" id="CHEBI:29105"/>
    </ligand>
</feature>
<feature type="compositionally biased region" description="Gly residues" evidence="2">
    <location>
        <begin position="433"/>
        <end position="442"/>
    </location>
</feature>
<keyword evidence="1" id="KW-0479">Metal-binding</keyword>
<evidence type="ECO:0008006" key="5">
    <source>
        <dbReference type="Google" id="ProtNLM"/>
    </source>
</evidence>
<sequence>MTAAMPEPGSPRAVLLEAAHRCVDLLLDSTVVAGDQLTWPTWEVAEDGTAARCRGGRSLAYDGDAGIAWALGHLGSATERDEAAAVAALGARSALGRRLPAGGWLSGRPGVLALVADLPESLQHMVGPAVVDDVRSVAATDLTGGVAGALLARTRTGGGPAPLGLVRELRQRSREELWGRSWPDPEADGDEARPLCGLAHGASGIVWALAEAAARWPELSAEALALADEGLAWESTWLDPARGGWPDLRAGETTWPARWCHGSAGAGAVRARLLQLAAQGLTTPWPQELVRSDLEVAVQSCGAEVAGFVADVREHDAAALGAGLTICHGLGGPVGLLDLAADVLDEPRHRDLAVEAATVFLDAAGTDPGAWPSGVRGADGDLGLLNGVAGTALLLARLALPGAGVATPVLPGVSAGRHRPGARRRRPPYGPLPGRGGRTVTG</sequence>
<dbReference type="OrthoDB" id="3811968at2"/>
<proteinExistence type="predicted"/>
<evidence type="ECO:0000256" key="1">
    <source>
        <dbReference type="PIRSR" id="PIRSR607822-1"/>
    </source>
</evidence>
<dbReference type="EMBL" id="QDGZ01000003">
    <property type="protein sequence ID" value="PVG83312.1"/>
    <property type="molecule type" value="Genomic_DNA"/>
</dbReference>
<feature type="binding site" evidence="1">
    <location>
        <position position="328"/>
    </location>
    <ligand>
        <name>Zn(2+)</name>
        <dbReference type="ChEBI" id="CHEBI:29105"/>
    </ligand>
</feature>
<evidence type="ECO:0000313" key="3">
    <source>
        <dbReference type="EMBL" id="PVG83312.1"/>
    </source>
</evidence>
<feature type="region of interest" description="Disordered" evidence="2">
    <location>
        <begin position="410"/>
        <end position="442"/>
    </location>
</feature>
<dbReference type="InterPro" id="IPR012341">
    <property type="entry name" value="6hp_glycosidase-like_sf"/>
</dbReference>
<feature type="compositionally biased region" description="Basic residues" evidence="2">
    <location>
        <begin position="416"/>
        <end position="427"/>
    </location>
</feature>
<dbReference type="AlphaFoldDB" id="A0A2T8FC82"/>
<accession>A0A2T8FC82</accession>
<dbReference type="InterPro" id="IPR007822">
    <property type="entry name" value="LANC-like"/>
</dbReference>
<keyword evidence="4" id="KW-1185">Reference proteome</keyword>
<reference evidence="3 4" key="1">
    <citation type="submission" date="2018-04" db="EMBL/GenBank/DDBJ databases">
        <title>Genome of Nocardioides gansuensis WSJ-1.</title>
        <authorList>
            <person name="Wu S."/>
            <person name="Wang G."/>
        </authorList>
    </citation>
    <scope>NUCLEOTIDE SEQUENCE [LARGE SCALE GENOMIC DNA]</scope>
    <source>
        <strain evidence="3 4">WSJ-1</strain>
    </source>
</reference>
<protein>
    <recommendedName>
        <fullName evidence="5">Lanthionine synthetase</fullName>
    </recommendedName>
</protein>
<dbReference type="RefSeq" id="WP_116571790.1">
    <property type="nucleotide sequence ID" value="NZ_QDGZ01000003.1"/>
</dbReference>
<dbReference type="Gene3D" id="1.50.10.10">
    <property type="match status" value="1"/>
</dbReference>
<organism evidence="3 4">
    <name type="scientific">Nocardioides gansuensis</name>
    <dbReference type="NCBI Taxonomy" id="2138300"/>
    <lineage>
        <taxon>Bacteria</taxon>
        <taxon>Bacillati</taxon>
        <taxon>Actinomycetota</taxon>
        <taxon>Actinomycetes</taxon>
        <taxon>Propionibacteriales</taxon>
        <taxon>Nocardioidaceae</taxon>
        <taxon>Nocardioides</taxon>
    </lineage>
</organism>
<evidence type="ECO:0000256" key="2">
    <source>
        <dbReference type="SAM" id="MobiDB-lite"/>
    </source>
</evidence>
<name>A0A2T8FC82_9ACTN</name>
<dbReference type="Proteomes" id="UP000246018">
    <property type="component" value="Unassembled WGS sequence"/>
</dbReference>
<dbReference type="GO" id="GO:0046872">
    <property type="term" value="F:metal ion binding"/>
    <property type="evidence" value="ECO:0007669"/>
    <property type="project" value="UniProtKB-KW"/>
</dbReference>
<keyword evidence="1" id="KW-0862">Zinc</keyword>
<evidence type="ECO:0000313" key="4">
    <source>
        <dbReference type="Proteomes" id="UP000246018"/>
    </source>
</evidence>
<dbReference type="SUPFAM" id="SSF158745">
    <property type="entry name" value="LanC-like"/>
    <property type="match status" value="1"/>
</dbReference>
<dbReference type="GO" id="GO:0005975">
    <property type="term" value="P:carbohydrate metabolic process"/>
    <property type="evidence" value="ECO:0007669"/>
    <property type="project" value="InterPro"/>
</dbReference>
<gene>
    <name evidence="3" type="ORF">DDE18_08430</name>
</gene>
<dbReference type="SMART" id="SM01260">
    <property type="entry name" value="LANC_like"/>
    <property type="match status" value="1"/>
</dbReference>
<dbReference type="GO" id="GO:0031179">
    <property type="term" value="P:peptide modification"/>
    <property type="evidence" value="ECO:0007669"/>
    <property type="project" value="InterPro"/>
</dbReference>
<comment type="caution">
    <text evidence="3">The sequence shown here is derived from an EMBL/GenBank/DDBJ whole genome shotgun (WGS) entry which is preliminary data.</text>
</comment>
<dbReference type="PRINTS" id="PR01950">
    <property type="entry name" value="LANCSUPER"/>
</dbReference>